<evidence type="ECO:0000313" key="2">
    <source>
        <dbReference type="EMBL" id="PSK91416.1"/>
    </source>
</evidence>
<feature type="transmembrane region" description="Helical" evidence="1">
    <location>
        <begin position="307"/>
        <end position="328"/>
    </location>
</feature>
<protein>
    <submittedName>
        <fullName evidence="2">CP family cyanate transporter-like MFS transporter</fullName>
    </submittedName>
</protein>
<dbReference type="PANTHER" id="PTHR23523:SF2">
    <property type="entry name" value="2-NITROIMIDAZOLE TRANSPORTER"/>
    <property type="match status" value="1"/>
</dbReference>
<keyword evidence="3" id="KW-1185">Reference proteome</keyword>
<dbReference type="InterPro" id="IPR011701">
    <property type="entry name" value="MFS"/>
</dbReference>
<dbReference type="Pfam" id="PF07690">
    <property type="entry name" value="MFS_1"/>
    <property type="match status" value="1"/>
</dbReference>
<dbReference type="SUPFAM" id="SSF103473">
    <property type="entry name" value="MFS general substrate transporter"/>
    <property type="match status" value="1"/>
</dbReference>
<feature type="transmembrane region" description="Helical" evidence="1">
    <location>
        <begin position="134"/>
        <end position="159"/>
    </location>
</feature>
<proteinExistence type="predicted"/>
<dbReference type="AlphaFoldDB" id="A0A2P8D2L1"/>
<evidence type="ECO:0000313" key="3">
    <source>
        <dbReference type="Proteomes" id="UP000243528"/>
    </source>
</evidence>
<dbReference type="RefSeq" id="WP_129710969.1">
    <property type="nucleotide sequence ID" value="NZ_PYGE01000035.1"/>
</dbReference>
<feature type="transmembrane region" description="Helical" evidence="1">
    <location>
        <begin position="104"/>
        <end position="122"/>
    </location>
</feature>
<dbReference type="InterPro" id="IPR052524">
    <property type="entry name" value="MFS_Cyanate_Porter"/>
</dbReference>
<dbReference type="GO" id="GO:0022857">
    <property type="term" value="F:transmembrane transporter activity"/>
    <property type="evidence" value="ECO:0007669"/>
    <property type="project" value="InterPro"/>
</dbReference>
<comment type="caution">
    <text evidence="2">The sequence shown here is derived from an EMBL/GenBank/DDBJ whole genome shotgun (WGS) entry which is preliminary data.</text>
</comment>
<sequence>MIGAVRVRPGALLAVSAIALISLNLRPAANGMGTVIPEVRADLGLSATVAGLLNALPGLCFVVFGLTAPAISARFGPQRTVAAGLVAMIAGQLFRVTVPGVAAVFAGSVLALAGMAMGNVLLPRLVRTLFPGRVPAVTAIYTTCMLAGATAASGLTVPIGRGLDGGWRAGLGSWSILACLALVPWVALLIRERAGDGPESQHDDGRIRLRSLVRNRVAWSMALFFGMQSMHAYVLTGWLSQILVDAGVDLPVAGSAVALFVGTGLPMAAVVPALARRQARLPALIVALGACYVVGYTGLIVRPADGLWVWAVVLGAGSGAFPLTLMMVTLRARTLSGLTALSAFGQSAGYVLATLGPFVFGLLHDLTGGWAVSSGMMIAVALAMVVFGLLAARPRYVEDHLLP</sequence>
<feature type="transmembrane region" description="Helical" evidence="1">
    <location>
        <begin position="340"/>
        <end position="363"/>
    </location>
</feature>
<dbReference type="PANTHER" id="PTHR23523">
    <property type="match status" value="1"/>
</dbReference>
<feature type="transmembrane region" description="Helical" evidence="1">
    <location>
        <begin position="252"/>
        <end position="274"/>
    </location>
</feature>
<feature type="transmembrane region" description="Helical" evidence="1">
    <location>
        <begin position="43"/>
        <end position="68"/>
    </location>
</feature>
<feature type="transmembrane region" description="Helical" evidence="1">
    <location>
        <begin position="281"/>
        <end position="301"/>
    </location>
</feature>
<dbReference type="EMBL" id="PYGE01000035">
    <property type="protein sequence ID" value="PSK91416.1"/>
    <property type="molecule type" value="Genomic_DNA"/>
</dbReference>
<feature type="transmembrane region" description="Helical" evidence="1">
    <location>
        <begin position="369"/>
        <end position="392"/>
    </location>
</feature>
<name>A0A2P8D2L1_9ACTN</name>
<dbReference type="Proteomes" id="UP000243528">
    <property type="component" value="Unassembled WGS sequence"/>
</dbReference>
<dbReference type="InterPro" id="IPR036259">
    <property type="entry name" value="MFS_trans_sf"/>
</dbReference>
<accession>A0A2P8D2L1</accession>
<keyword evidence="1" id="KW-1133">Transmembrane helix</keyword>
<feature type="transmembrane region" description="Helical" evidence="1">
    <location>
        <begin position="171"/>
        <end position="190"/>
    </location>
</feature>
<evidence type="ECO:0000256" key="1">
    <source>
        <dbReference type="SAM" id="Phobius"/>
    </source>
</evidence>
<feature type="transmembrane region" description="Helical" evidence="1">
    <location>
        <begin position="217"/>
        <end position="240"/>
    </location>
</feature>
<organism evidence="2 3">
    <name type="scientific">Haloactinopolyspora alba</name>
    <dbReference type="NCBI Taxonomy" id="648780"/>
    <lineage>
        <taxon>Bacteria</taxon>
        <taxon>Bacillati</taxon>
        <taxon>Actinomycetota</taxon>
        <taxon>Actinomycetes</taxon>
        <taxon>Jiangellales</taxon>
        <taxon>Jiangellaceae</taxon>
        <taxon>Haloactinopolyspora</taxon>
    </lineage>
</organism>
<gene>
    <name evidence="2" type="ORF">CLV30_13518</name>
</gene>
<dbReference type="Gene3D" id="1.20.1250.20">
    <property type="entry name" value="MFS general substrate transporter like domains"/>
    <property type="match status" value="1"/>
</dbReference>
<keyword evidence="1" id="KW-0812">Transmembrane</keyword>
<keyword evidence="1" id="KW-0472">Membrane</keyword>
<reference evidence="2 3" key="1">
    <citation type="submission" date="2018-03" db="EMBL/GenBank/DDBJ databases">
        <title>Genomic Encyclopedia of Archaeal and Bacterial Type Strains, Phase II (KMG-II): from individual species to whole genera.</title>
        <authorList>
            <person name="Goeker M."/>
        </authorList>
    </citation>
    <scope>NUCLEOTIDE SEQUENCE [LARGE SCALE GENOMIC DNA]</scope>
    <source>
        <strain evidence="2 3">DSM 45211</strain>
    </source>
</reference>
<feature type="transmembrane region" description="Helical" evidence="1">
    <location>
        <begin position="80"/>
        <end position="98"/>
    </location>
</feature>